<keyword evidence="3" id="KW-1185">Reference proteome</keyword>
<feature type="compositionally biased region" description="Gly residues" evidence="1">
    <location>
        <begin position="119"/>
        <end position="128"/>
    </location>
</feature>
<evidence type="ECO:0000313" key="3">
    <source>
        <dbReference type="Proteomes" id="UP000617340"/>
    </source>
</evidence>
<dbReference type="Proteomes" id="UP000617340">
    <property type="component" value="Unassembled WGS sequence"/>
</dbReference>
<sequence>MLSTRVPLNVSKVPVTAPREVTFMFAKGFLRHTMNKAALKYLQKYNTISVYLVVFKESLTQNLSVFKRSQGRNIGMLFSCSLRTVREVLVGRECALDVEASEAGMSGGGVVGGSSSSSGGTGGAGSVP</sequence>
<protein>
    <submittedName>
        <fullName evidence="2">Uncharacterized protein</fullName>
    </submittedName>
</protein>
<dbReference type="EMBL" id="JACSDZ010000003">
    <property type="protein sequence ID" value="KAF7409867.1"/>
    <property type="molecule type" value="Genomic_DNA"/>
</dbReference>
<proteinExistence type="predicted"/>
<accession>A0A834KNK4</accession>
<evidence type="ECO:0000256" key="1">
    <source>
        <dbReference type="SAM" id="MobiDB-lite"/>
    </source>
</evidence>
<organism evidence="2 3">
    <name type="scientific">Vespula germanica</name>
    <name type="common">German yellow jacket</name>
    <name type="synonym">Paravespula germanica</name>
    <dbReference type="NCBI Taxonomy" id="30212"/>
    <lineage>
        <taxon>Eukaryota</taxon>
        <taxon>Metazoa</taxon>
        <taxon>Ecdysozoa</taxon>
        <taxon>Arthropoda</taxon>
        <taxon>Hexapoda</taxon>
        <taxon>Insecta</taxon>
        <taxon>Pterygota</taxon>
        <taxon>Neoptera</taxon>
        <taxon>Endopterygota</taxon>
        <taxon>Hymenoptera</taxon>
        <taxon>Apocrita</taxon>
        <taxon>Aculeata</taxon>
        <taxon>Vespoidea</taxon>
        <taxon>Vespidae</taxon>
        <taxon>Vespinae</taxon>
        <taxon>Vespula</taxon>
    </lineage>
</organism>
<gene>
    <name evidence="2" type="ORF">HZH68_004248</name>
</gene>
<name>A0A834KNK4_VESGE</name>
<reference evidence="2" key="1">
    <citation type="journal article" date="2020" name="G3 (Bethesda)">
        <title>High-Quality Assemblies for Three Invasive Social Wasps from the &lt;i&gt;Vespula&lt;/i&gt; Genus.</title>
        <authorList>
            <person name="Harrop T.W.R."/>
            <person name="Guhlin J."/>
            <person name="McLaughlin G.M."/>
            <person name="Permina E."/>
            <person name="Stockwell P."/>
            <person name="Gilligan J."/>
            <person name="Le Lec M.F."/>
            <person name="Gruber M.A.M."/>
            <person name="Quinn O."/>
            <person name="Lovegrove M."/>
            <person name="Duncan E.J."/>
            <person name="Remnant E.J."/>
            <person name="Van Eeckhoven J."/>
            <person name="Graham B."/>
            <person name="Knapp R.A."/>
            <person name="Langford K.W."/>
            <person name="Kronenberg Z."/>
            <person name="Press M.O."/>
            <person name="Eacker S.M."/>
            <person name="Wilson-Rankin E.E."/>
            <person name="Purcell J."/>
            <person name="Lester P.J."/>
            <person name="Dearden P.K."/>
        </authorList>
    </citation>
    <scope>NUCLEOTIDE SEQUENCE</scope>
    <source>
        <strain evidence="2">Linc-1</strain>
    </source>
</reference>
<dbReference type="AlphaFoldDB" id="A0A834KNK4"/>
<evidence type="ECO:0000313" key="2">
    <source>
        <dbReference type="EMBL" id="KAF7409867.1"/>
    </source>
</evidence>
<comment type="caution">
    <text evidence="2">The sequence shown here is derived from an EMBL/GenBank/DDBJ whole genome shotgun (WGS) entry which is preliminary data.</text>
</comment>
<feature type="region of interest" description="Disordered" evidence="1">
    <location>
        <begin position="103"/>
        <end position="128"/>
    </location>
</feature>